<dbReference type="OrthoDB" id="139915at28056"/>
<dbReference type="RefSeq" id="WP_139128979.1">
    <property type="nucleotide sequence ID" value="NZ_FMHT01000003.1"/>
</dbReference>
<evidence type="ECO:0000256" key="1">
    <source>
        <dbReference type="SAM" id="MobiDB-lite"/>
    </source>
</evidence>
<dbReference type="Proteomes" id="UP000199699">
    <property type="component" value="Unassembled WGS sequence"/>
</dbReference>
<feature type="region of interest" description="Disordered" evidence="1">
    <location>
        <begin position="41"/>
        <end position="64"/>
    </location>
</feature>
<protein>
    <submittedName>
        <fullName evidence="2">Uncharacterized protein</fullName>
    </submittedName>
</protein>
<accession>A0A1C6SUY1</accession>
<evidence type="ECO:0000313" key="3">
    <source>
        <dbReference type="Proteomes" id="UP000199699"/>
    </source>
</evidence>
<gene>
    <name evidence="2" type="ORF">GA0070616_4625</name>
</gene>
<keyword evidence="3" id="KW-1185">Reference proteome</keyword>
<organism evidence="2 3">
    <name type="scientific">Micromonospora nigra</name>
    <dbReference type="NCBI Taxonomy" id="145857"/>
    <lineage>
        <taxon>Bacteria</taxon>
        <taxon>Bacillati</taxon>
        <taxon>Actinomycetota</taxon>
        <taxon>Actinomycetes</taxon>
        <taxon>Micromonosporales</taxon>
        <taxon>Micromonosporaceae</taxon>
        <taxon>Micromonospora</taxon>
    </lineage>
</organism>
<name>A0A1C6SUY1_9ACTN</name>
<dbReference type="EMBL" id="FMHT01000003">
    <property type="protein sequence ID" value="SCL33063.1"/>
    <property type="molecule type" value="Genomic_DNA"/>
</dbReference>
<sequence length="140" mass="14138">MTMTPEEALAKGREFAVSFGNHAPADDMARVALDTAAWMLENADPQPAEDTRDPGPLGPKREVACADTPTDKATVQGGVSAVHGPSVRLSVASGTTGGGLVILTTADARRFAAGILDAADEADGGNGPLLFGLADLPSPA</sequence>
<reference evidence="2 3" key="1">
    <citation type="submission" date="2016-06" db="EMBL/GenBank/DDBJ databases">
        <authorList>
            <person name="Kjaerup R.B."/>
            <person name="Dalgaard T.S."/>
            <person name="Juul-Madsen H.R."/>
        </authorList>
    </citation>
    <scope>NUCLEOTIDE SEQUENCE [LARGE SCALE GENOMIC DNA]</scope>
    <source>
        <strain evidence="2 3">DSM 43818</strain>
    </source>
</reference>
<dbReference type="STRING" id="145857.GA0070616_4625"/>
<dbReference type="AlphaFoldDB" id="A0A1C6SUY1"/>
<feature type="compositionally biased region" description="Basic and acidic residues" evidence="1">
    <location>
        <begin position="49"/>
        <end position="64"/>
    </location>
</feature>
<evidence type="ECO:0000313" key="2">
    <source>
        <dbReference type="EMBL" id="SCL33063.1"/>
    </source>
</evidence>
<proteinExistence type="predicted"/>